<name>A0AAV3B136_PYXAD</name>
<sequence>MEGICQNTVYKQYTSHLLLFYSVFIICRSSVQMISIHHALQRWPHDLSQNDLLYGDNNGPCLWKALKQPPPVSIKRPCHGITMKSAVTLKEPPRHDNWVYSISRNLHKYGK</sequence>
<dbReference type="EMBL" id="DYDO01000003">
    <property type="protein sequence ID" value="DBA28852.1"/>
    <property type="molecule type" value="Genomic_DNA"/>
</dbReference>
<comment type="caution">
    <text evidence="1">The sequence shown here is derived from an EMBL/GenBank/DDBJ whole genome shotgun (WGS) entry which is preliminary data.</text>
</comment>
<organism evidence="1 2">
    <name type="scientific">Pyxicephalus adspersus</name>
    <name type="common">African bullfrog</name>
    <dbReference type="NCBI Taxonomy" id="30357"/>
    <lineage>
        <taxon>Eukaryota</taxon>
        <taxon>Metazoa</taxon>
        <taxon>Chordata</taxon>
        <taxon>Craniata</taxon>
        <taxon>Vertebrata</taxon>
        <taxon>Euteleostomi</taxon>
        <taxon>Amphibia</taxon>
        <taxon>Batrachia</taxon>
        <taxon>Anura</taxon>
        <taxon>Neobatrachia</taxon>
        <taxon>Ranoidea</taxon>
        <taxon>Pyxicephalidae</taxon>
        <taxon>Pyxicephalinae</taxon>
        <taxon>Pyxicephalus</taxon>
    </lineage>
</organism>
<keyword evidence="2" id="KW-1185">Reference proteome</keyword>
<accession>A0AAV3B136</accession>
<dbReference type="AlphaFoldDB" id="A0AAV3B136"/>
<proteinExistence type="predicted"/>
<gene>
    <name evidence="1" type="ORF">GDO54_009143</name>
</gene>
<dbReference type="Proteomes" id="UP001181693">
    <property type="component" value="Unassembled WGS sequence"/>
</dbReference>
<evidence type="ECO:0000313" key="1">
    <source>
        <dbReference type="EMBL" id="DBA28852.1"/>
    </source>
</evidence>
<reference evidence="1" key="1">
    <citation type="thesis" date="2020" institute="ProQuest LLC" country="789 East Eisenhower Parkway, Ann Arbor, MI, USA">
        <title>Comparative Genomics and Chromosome Evolution.</title>
        <authorList>
            <person name="Mudd A.B."/>
        </authorList>
    </citation>
    <scope>NUCLEOTIDE SEQUENCE</scope>
    <source>
        <strain evidence="1">1538</strain>
        <tissue evidence="1">Blood</tissue>
    </source>
</reference>
<evidence type="ECO:0000313" key="2">
    <source>
        <dbReference type="Proteomes" id="UP001181693"/>
    </source>
</evidence>
<protein>
    <submittedName>
        <fullName evidence="1">Uncharacterized protein</fullName>
    </submittedName>
</protein>